<feature type="region of interest" description="Disordered" evidence="1">
    <location>
        <begin position="559"/>
        <end position="612"/>
    </location>
</feature>
<evidence type="ECO:0000259" key="2">
    <source>
        <dbReference type="Pfam" id="PF01935"/>
    </source>
</evidence>
<dbReference type="GO" id="GO:0005524">
    <property type="term" value="F:ATP binding"/>
    <property type="evidence" value="ECO:0007669"/>
    <property type="project" value="UniProtKB-KW"/>
</dbReference>
<sequence length="612" mass="68187">MSTEATSSRVQEWPRIGTVVGEASTGRYTFILRNLEAKLGDIVATRVEVPVASSSKRELATVWGRIISIDRFNPFFPAEAAQELANENIRFLDTVLSGSRDHLEAEVLILGTTFGADVSNAQLSPLTYPVKPSAEVLYPSADAIRQLLTGDDDRRDPPPPKLLVGTLIARNDVQVSLSAKDVVSRHLAILAMTGGGKTVAARRMIRELIELSYPLVIFDPHGDYLGFYEQRKLFPKAKIRVLYPVIRVRKANLGVISDLIDKMGRKLSDPQQQFYLYLLNNTDVKDGEKASEFLAKMITFAGNVATKKRKRAGEEHEVSEDLADTRSSTINAVKRSLEFVLDNLHQMESNNKRLREQSRFKHYAFDEMPDPWDAPEEIVYPNTVSVFYLAGYDHLNQSAIVSMVLEALFAHRSTLSDIIPPFQAVIEEAHNFVPSRQEGTDETPSLSTIRKVITEGRKFGTGLILISQRPSRLDETTLAQCNSFLVLRLVNPKDKSFVRSVMENLSESDANILQAFGRGQGIVSGQAVRFPLLVQVKFDDDLVSDAIGDEDFIQEAQDWTPKANRTANGEVIRQKLEEPQSSAVEAGQAKERGGRKSRKTKATRRGGISPQF</sequence>
<dbReference type="PANTHER" id="PTHR42957">
    <property type="entry name" value="HELICASE MJ1565-RELATED"/>
    <property type="match status" value="1"/>
</dbReference>
<evidence type="ECO:0000256" key="1">
    <source>
        <dbReference type="SAM" id="MobiDB-lite"/>
    </source>
</evidence>
<evidence type="ECO:0000313" key="4">
    <source>
        <dbReference type="Proteomes" id="UP000253782"/>
    </source>
</evidence>
<evidence type="ECO:0000313" key="3">
    <source>
        <dbReference type="EMBL" id="RDD82032.1"/>
    </source>
</evidence>
<feature type="compositionally biased region" description="Basic residues" evidence="1">
    <location>
        <begin position="595"/>
        <end position="604"/>
    </location>
</feature>
<keyword evidence="4" id="KW-1185">Reference proteome</keyword>
<dbReference type="InterPro" id="IPR008571">
    <property type="entry name" value="HerA-like"/>
</dbReference>
<reference evidence="3 4" key="1">
    <citation type="submission" date="2018-07" db="EMBL/GenBank/DDBJ databases">
        <title>Dyella tabacisoli L4-6T, whole genome shotgun sequence.</title>
        <authorList>
            <person name="Zhou X.-K."/>
            <person name="Li W.-J."/>
            <person name="Duan Y.-Q."/>
        </authorList>
    </citation>
    <scope>NUCLEOTIDE SEQUENCE [LARGE SCALE GENOMIC DNA]</scope>
    <source>
        <strain evidence="3 4">L4-6</strain>
    </source>
</reference>
<dbReference type="EMBL" id="QQAH01000008">
    <property type="protein sequence ID" value="RDD82032.1"/>
    <property type="molecule type" value="Genomic_DNA"/>
</dbReference>
<feature type="domain" description="Helicase HerA central" evidence="2">
    <location>
        <begin position="164"/>
        <end position="406"/>
    </location>
</feature>
<protein>
    <submittedName>
        <fullName evidence="3">ATP-binding protein</fullName>
    </submittedName>
</protein>
<comment type="caution">
    <text evidence="3">The sequence shown here is derived from an EMBL/GenBank/DDBJ whole genome shotgun (WGS) entry which is preliminary data.</text>
</comment>
<name>A0A369UMN6_9GAMM</name>
<dbReference type="OrthoDB" id="9806951at2"/>
<dbReference type="RefSeq" id="WP_114845250.1">
    <property type="nucleotide sequence ID" value="NZ_JBHSPE010000008.1"/>
</dbReference>
<dbReference type="Pfam" id="PF01935">
    <property type="entry name" value="DUF87"/>
    <property type="match status" value="1"/>
</dbReference>
<accession>A0A369UMN6</accession>
<dbReference type="SUPFAM" id="SSF52540">
    <property type="entry name" value="P-loop containing nucleoside triphosphate hydrolases"/>
    <property type="match status" value="1"/>
</dbReference>
<keyword evidence="3" id="KW-0067">ATP-binding</keyword>
<proteinExistence type="predicted"/>
<dbReference type="Proteomes" id="UP000253782">
    <property type="component" value="Unassembled WGS sequence"/>
</dbReference>
<dbReference type="AlphaFoldDB" id="A0A369UMN6"/>
<gene>
    <name evidence="3" type="ORF">DVJ77_09630</name>
</gene>
<dbReference type="InterPro" id="IPR027417">
    <property type="entry name" value="P-loop_NTPase"/>
</dbReference>
<dbReference type="PANTHER" id="PTHR42957:SF2">
    <property type="entry name" value="HELICASE HERA CENTRAL DOMAIN-CONTAINING PROTEIN"/>
    <property type="match status" value="1"/>
</dbReference>
<keyword evidence="3" id="KW-0547">Nucleotide-binding</keyword>
<organism evidence="3 4">
    <name type="scientific">Dyella tabacisoli</name>
    <dbReference type="NCBI Taxonomy" id="2282381"/>
    <lineage>
        <taxon>Bacteria</taxon>
        <taxon>Pseudomonadati</taxon>
        <taxon>Pseudomonadota</taxon>
        <taxon>Gammaproteobacteria</taxon>
        <taxon>Lysobacterales</taxon>
        <taxon>Rhodanobacteraceae</taxon>
        <taxon>Dyella</taxon>
    </lineage>
</organism>
<dbReference type="InterPro" id="IPR002789">
    <property type="entry name" value="HerA_central"/>
</dbReference>
<dbReference type="Gene3D" id="3.40.50.300">
    <property type="entry name" value="P-loop containing nucleotide triphosphate hydrolases"/>
    <property type="match status" value="2"/>
</dbReference>